<gene>
    <name evidence="2" type="ORF">J0383_12130</name>
</gene>
<organism evidence="2 3">
    <name type="scientific">Flavobacterium endoglycinae</name>
    <dbReference type="NCBI Taxonomy" id="2816357"/>
    <lineage>
        <taxon>Bacteria</taxon>
        <taxon>Pseudomonadati</taxon>
        <taxon>Bacteroidota</taxon>
        <taxon>Flavobacteriia</taxon>
        <taxon>Flavobacteriales</taxon>
        <taxon>Flavobacteriaceae</taxon>
        <taxon>Flavobacterium</taxon>
    </lineage>
</organism>
<feature type="domain" description="Ig-like" evidence="1">
    <location>
        <begin position="845"/>
        <end position="941"/>
    </location>
</feature>
<dbReference type="InterPro" id="IPR013320">
    <property type="entry name" value="ConA-like_dom_sf"/>
</dbReference>
<keyword evidence="3" id="KW-1185">Reference proteome</keyword>
<dbReference type="RefSeq" id="WP_207294311.1">
    <property type="nucleotide sequence ID" value="NZ_CP071448.1"/>
</dbReference>
<dbReference type="PROSITE" id="PS50835">
    <property type="entry name" value="IG_LIKE"/>
    <property type="match status" value="1"/>
</dbReference>
<dbReference type="EMBL" id="CP071448">
    <property type="protein sequence ID" value="QSW87046.1"/>
    <property type="molecule type" value="Genomic_DNA"/>
</dbReference>
<proteinExistence type="predicted"/>
<sequence length="1748" mass="181710">MMFFFVSFSNAANRYSVANGNWNSTATWSISSGGASGASVPVAGDVVYIEGHSIVVTANAACSSITFRGNANTLTVNTGIILTVATSGAIIHESSASSSRTVTLAGAGTINCSSITVGSNVNPNSAIGTTINSTISNLNVSGNLTLDSRRNSGNLCNATFNLQSGILDLDGQIISNNEHANNNSTFSNATGAQSGTLLLSAATPFSLSGTGTNTITLNGSNSIVNYDRAGNQTVYSTTYNNLTISGGSGTKTLSTAITVTSNVTIGNGVTFATNNYNLTIGSNFTSTGTFTPGTGTVTLNGTDQSFNVPNFNNLTFSGSGTKTFASSGATSIANSLIINSGVTANLGTQTHNANILSLGGTQVLPGSWGSTSSPATYKNNTYFTATTGQINVSSSTCTSFSTVSPITSVKFNTLDNTTSASSTVSYESFPASTTTTTVSTGQYYALTVKGNTTGDRNGYYTAFFDWNGDGDFADAGEGPFQIGTINNSSGIDSKATSVYIQIPSTATGTNISMRIIGLVGSGTYNSTPCTVSTGIGQVEDYVITLQSGCSLPAGVSTLSTSTSVCPNIPFTLSLGSTFTDNTTYTWQTSPDGNAWTNATPAPTTFFNNDFTTAQSANTTVGNISLYGNDTSVTGGELFLTQNNGSYLGGFLINATPGTNQNAFSASFDYKIYGGSGADGLSLSYAGNIANNAGGGESGEGSGIVLQLDTYDNEGVATGSRVRILYNGYSIFNSAINVPFNLRTSTARNVVMSVDSNGRLTVTIGGTVIVSKLTLPASYLTDDKSNWKFKFSARNGGSTDIHVIDNVRIQFLDVANSNATFTTSQTTKTYYRAVVTCGASSINSTPVFVDMTSAVITTQPTAPTAVCSGNGVRTISVTATGSSLAYSWRFNGNPITNGGVFSGATTNTLTITNPLAANAGNYSVVVTGACSSSVTSNAVALTVNALPTPTFTAQPGSPTCVGTDATYTTQSGMTNYVWGFPGVLNTNYSIISGGSTNDNTVTLRYLTAGSKTVTINYTNGNGCTATAATSSNAITVNALPVITTQPQALALCEGQNGSFTVTTSASSPTYQWEYSNSASGPWTITNGAAGVSGHNTATLALTSVQLGYSGYYVRCTVTSATCSTISNVVMLTVNPLPAAPSAGTTTNETCTVQGSVVLSNLPAGSWTINQSGSSSRTISGSGNTYTVTGLAAGTYTFTVSNGTCTSTSTASVVISDSTTATWNGAAWVGGVTPDNTKRIVITSAASQPFTANTTGCSLTINAGVNVVVPAGVTLTITNAVTTNGSLTFNNNSSLVQTTNAINTGNITYLRNTQQVRRYDFTYWSSPVTATPAFTLANLSPATLGDKYYSFNPSSGWVINYNGTLPMEKGIGYIVRAPQTFDIVNSSIYTASFVGVPNNGDVTIPAASNSWNLIGNPYPSAIDANLLMSSNSNIGSLYFWMHNSPPNGSVVGDAKYNYTANDYAVFNATGGVTTSNPAQTPTGFIAAGQAFFSNTGVGTNITFTNNMRVSGNNSQFYKPATTNSIEKNRIWLNISNKEGAFKQTLLGYVSGATNNWDLQYDAITLDGNAYIDFYSINDNTSLTIQARALPFENNDVVPMGYKTTVAGEFTIAIDHTDGLFNDQAIYLEDKKTNAIHDLKASDYKFNTAAGTFADRFTLRYTNKNLGTGDFENAEYGLLISVKDKVIKATSSKENITEITVYDVTGKLLYNRKKIGAAEFSISNLLAADQVLVVKAALENNAQITRKIIFK</sequence>
<dbReference type="Proteomes" id="UP000663440">
    <property type="component" value="Chromosome"/>
</dbReference>
<dbReference type="InterPro" id="IPR045474">
    <property type="entry name" value="GEVED"/>
</dbReference>
<dbReference type="InterPro" id="IPR036179">
    <property type="entry name" value="Ig-like_dom_sf"/>
</dbReference>
<dbReference type="Gene3D" id="2.60.40.10">
    <property type="entry name" value="Immunoglobulins"/>
    <property type="match status" value="2"/>
</dbReference>
<reference evidence="2 3" key="1">
    <citation type="submission" date="2021-03" db="EMBL/GenBank/DDBJ databases">
        <title>Flavobacterium kribbensis sp. nov, an endophytic bacteria, isolated from soybean.</title>
        <authorList>
            <person name="Lee J."/>
            <person name="Seo J."/>
        </authorList>
    </citation>
    <scope>NUCLEOTIDE SEQUENCE [LARGE SCALE GENOMIC DNA]</scope>
    <source>
        <strain evidence="2 3">BB8</strain>
    </source>
</reference>
<dbReference type="SUPFAM" id="SSF48726">
    <property type="entry name" value="Immunoglobulin"/>
    <property type="match status" value="2"/>
</dbReference>
<dbReference type="Pfam" id="PF20009">
    <property type="entry name" value="GEVED"/>
    <property type="match status" value="1"/>
</dbReference>
<dbReference type="InterPro" id="IPR007110">
    <property type="entry name" value="Ig-like_dom"/>
</dbReference>
<dbReference type="InterPro" id="IPR013783">
    <property type="entry name" value="Ig-like_fold"/>
</dbReference>
<evidence type="ECO:0000259" key="1">
    <source>
        <dbReference type="PROSITE" id="PS50835"/>
    </source>
</evidence>
<evidence type="ECO:0000313" key="2">
    <source>
        <dbReference type="EMBL" id="QSW87046.1"/>
    </source>
</evidence>
<evidence type="ECO:0000313" key="3">
    <source>
        <dbReference type="Proteomes" id="UP000663440"/>
    </source>
</evidence>
<accession>A0ABX7Q8U9</accession>
<name>A0ABX7Q8U9_9FLAO</name>
<dbReference type="SUPFAM" id="SSF49899">
    <property type="entry name" value="Concanavalin A-like lectins/glucanases"/>
    <property type="match status" value="1"/>
</dbReference>
<protein>
    <submittedName>
        <fullName evidence="2">T9SS sorting signal type C domain-containing protein</fullName>
    </submittedName>
</protein>
<dbReference type="NCBIfam" id="NF033708">
    <property type="entry name" value="T9SS_Cterm_ChiA"/>
    <property type="match status" value="1"/>
</dbReference>